<keyword evidence="2" id="KW-1185">Reference proteome</keyword>
<protein>
    <submittedName>
        <fullName evidence="1">Uncharacterized protein</fullName>
    </submittedName>
</protein>
<sequence length="155" mass="17590">MKVAGRKTEALFSRGSSRLQYPQGPVEAPLDRLKPKHVCFQEEALIAILWEEFNHHPYHHLQGASKLLKWEPKHPPGFNSAVRFFSNSRFHVEPYLPRTDRPRPPGVGLDRCMGRCASSRETRLKKGERDTGSISLPAPLPFALFSLRPGLEIPD</sequence>
<organism evidence="1 2">
    <name type="scientific">Phrynocephalus forsythii</name>
    <dbReference type="NCBI Taxonomy" id="171643"/>
    <lineage>
        <taxon>Eukaryota</taxon>
        <taxon>Metazoa</taxon>
        <taxon>Chordata</taxon>
        <taxon>Craniata</taxon>
        <taxon>Vertebrata</taxon>
        <taxon>Euteleostomi</taxon>
        <taxon>Lepidosauria</taxon>
        <taxon>Squamata</taxon>
        <taxon>Bifurcata</taxon>
        <taxon>Unidentata</taxon>
        <taxon>Episquamata</taxon>
        <taxon>Toxicofera</taxon>
        <taxon>Iguania</taxon>
        <taxon>Acrodonta</taxon>
        <taxon>Agamidae</taxon>
        <taxon>Agaminae</taxon>
        <taxon>Phrynocephalus</taxon>
    </lineage>
</organism>
<name>A0A9Q1B8D0_9SAUR</name>
<dbReference type="Proteomes" id="UP001142489">
    <property type="component" value="Unassembled WGS sequence"/>
</dbReference>
<evidence type="ECO:0000313" key="2">
    <source>
        <dbReference type="Proteomes" id="UP001142489"/>
    </source>
</evidence>
<gene>
    <name evidence="1" type="ORF">JRQ81_000905</name>
</gene>
<evidence type="ECO:0000313" key="1">
    <source>
        <dbReference type="EMBL" id="KAJ7344955.1"/>
    </source>
</evidence>
<comment type="caution">
    <text evidence="1">The sequence shown here is derived from an EMBL/GenBank/DDBJ whole genome shotgun (WGS) entry which is preliminary data.</text>
</comment>
<reference evidence="1" key="1">
    <citation type="journal article" date="2023" name="DNA Res.">
        <title>Chromosome-level genome assembly of Phrynocephalus forsythii using third-generation DNA sequencing and Hi-C analysis.</title>
        <authorList>
            <person name="Qi Y."/>
            <person name="Zhao W."/>
            <person name="Zhao Y."/>
            <person name="Niu C."/>
            <person name="Cao S."/>
            <person name="Zhang Y."/>
        </authorList>
    </citation>
    <scope>NUCLEOTIDE SEQUENCE</scope>
    <source>
        <tissue evidence="1">Muscle</tissue>
    </source>
</reference>
<dbReference type="AlphaFoldDB" id="A0A9Q1B8D0"/>
<accession>A0A9Q1B8D0</accession>
<proteinExistence type="predicted"/>
<dbReference type="EMBL" id="JAPFRF010000001">
    <property type="protein sequence ID" value="KAJ7344955.1"/>
    <property type="molecule type" value="Genomic_DNA"/>
</dbReference>